<keyword evidence="2" id="KW-0998">Cell outer membrane</keyword>
<dbReference type="NCBIfam" id="TIGR04056">
    <property type="entry name" value="OMP_RagA_SusC"/>
    <property type="match status" value="1"/>
</dbReference>
<dbReference type="NCBIfam" id="TIGR04057">
    <property type="entry name" value="SusC_RagA_signa"/>
    <property type="match status" value="1"/>
</dbReference>
<dbReference type="InterPro" id="IPR023996">
    <property type="entry name" value="TonB-dep_OMP_SusC/RagA"/>
</dbReference>
<accession>A0A1T5NX85</accession>
<keyword evidence="1 3" id="KW-0732">Signal</keyword>
<dbReference type="InterPro" id="IPR039426">
    <property type="entry name" value="TonB-dep_rcpt-like"/>
</dbReference>
<evidence type="ECO:0000313" key="6">
    <source>
        <dbReference type="Proteomes" id="UP000190166"/>
    </source>
</evidence>
<dbReference type="Pfam" id="PF07715">
    <property type="entry name" value="Plug"/>
    <property type="match status" value="1"/>
</dbReference>
<dbReference type="Gene3D" id="2.170.130.10">
    <property type="entry name" value="TonB-dependent receptor, plug domain"/>
    <property type="match status" value="1"/>
</dbReference>
<dbReference type="GO" id="GO:0009279">
    <property type="term" value="C:cell outer membrane"/>
    <property type="evidence" value="ECO:0007669"/>
    <property type="project" value="UniProtKB-SubCell"/>
</dbReference>
<organism evidence="5 6">
    <name type="scientific">Chitinophaga ginsengisegetis</name>
    <dbReference type="NCBI Taxonomy" id="393003"/>
    <lineage>
        <taxon>Bacteria</taxon>
        <taxon>Pseudomonadati</taxon>
        <taxon>Bacteroidota</taxon>
        <taxon>Chitinophagia</taxon>
        <taxon>Chitinophagales</taxon>
        <taxon>Chitinophagaceae</taxon>
        <taxon>Chitinophaga</taxon>
    </lineage>
</organism>
<dbReference type="AlphaFoldDB" id="A0A1T5NX85"/>
<dbReference type="Gene3D" id="2.60.40.1120">
    <property type="entry name" value="Carboxypeptidase-like, regulatory domain"/>
    <property type="match status" value="1"/>
</dbReference>
<dbReference type="InterPro" id="IPR008969">
    <property type="entry name" value="CarboxyPept-like_regulatory"/>
</dbReference>
<dbReference type="RefSeq" id="WP_079470222.1">
    <property type="nucleotide sequence ID" value="NZ_FUZZ01000002.1"/>
</dbReference>
<dbReference type="EMBL" id="FUZZ01000002">
    <property type="protein sequence ID" value="SKD04719.1"/>
    <property type="molecule type" value="Genomic_DNA"/>
</dbReference>
<dbReference type="GO" id="GO:0044718">
    <property type="term" value="P:siderophore transmembrane transport"/>
    <property type="evidence" value="ECO:0007669"/>
    <property type="project" value="TreeGrafter"/>
</dbReference>
<evidence type="ECO:0000259" key="4">
    <source>
        <dbReference type="Pfam" id="PF07715"/>
    </source>
</evidence>
<dbReference type="SUPFAM" id="SSF56935">
    <property type="entry name" value="Porins"/>
    <property type="match status" value="1"/>
</dbReference>
<keyword evidence="2" id="KW-0812">Transmembrane</keyword>
<keyword evidence="2" id="KW-0813">Transport</keyword>
<proteinExistence type="inferred from homology"/>
<dbReference type="PANTHER" id="PTHR30069:SF29">
    <property type="entry name" value="HEMOGLOBIN AND HEMOGLOBIN-HAPTOGLOBIN-BINDING PROTEIN 1-RELATED"/>
    <property type="match status" value="1"/>
</dbReference>
<dbReference type="Proteomes" id="UP000190166">
    <property type="component" value="Unassembled WGS sequence"/>
</dbReference>
<dbReference type="SUPFAM" id="SSF49464">
    <property type="entry name" value="Carboxypeptidase regulatory domain-like"/>
    <property type="match status" value="1"/>
</dbReference>
<comment type="subcellular location">
    <subcellularLocation>
        <location evidence="2">Cell outer membrane</location>
        <topology evidence="2">Multi-pass membrane protein</topology>
    </subcellularLocation>
</comment>
<dbReference type="InterPro" id="IPR012910">
    <property type="entry name" value="Plug_dom"/>
</dbReference>
<sequence length="1053" mass="118837">MKKRLRFRNSIRKVIPGGYCRLFTVLLLSLGLMAHAAPADMVITGKVTDDKGIPLVGVTVNVKGTNKGTATDGAGNYSLSVPENGAVLVFSYVGFLKQEVPLSGKKVVNVQLETDSKGLGEVVVVGYGTQKKESITGAISGVTSKDLERVHASTVSATLAGKIPGVSFRMPDGRPGAGANIQIRNFGNALYVIDGIQKDASQFNNISPNDIESITVLKDASAAIYGVRAANGVVVVTTKRGKMGAGNTINVDAYTGWQNWSRFPKTVNAYEWMLGKADAEMNDENPHTDITREELEKWKAGTEKGYKSFDWYDFIIKKNAPQNSINVNATGGSENINYYLSLTRLDQKSVLGREFDFNRTNIQSNVDAKVAKRVKVGVQINGRIEQRDNPGVPGGDDYWAPRFALFRNRPTERPYANDNPLYPNDIGHNTENWAVQTKDISGYWTEDWRVLQTNFNATYETPIKGLTLKGMYSYYFADKLMNGHEYTYDTYTYQEATDTYLRTGGSSNPWRERGNHKVLENVLQGQINYNNTFGKHTIGATLVSERIKRRELDVWVHAVPKSNVLPLIQFSDMDTYNDNDWTEARVGYIGRLNYSFSDKYFLEVAGRYDGSWKFAPDKRWGFFPSISGGWRITEEPFVKNWLGGNSILSELKLRASYGELGDDDIGIGAYDYLPGYTYGTSTVILDGTVIRGSRDKGVPNDRLSWFTSKIADVGLDYQLWNGKISGSLDFFNRKRSGLRGRKYDVLVPSEIGYNLPDENVNSDSQRGGEFSAAYNGQAGKVNFVIGGNVSYSRSRFLESYKPVWGNSWDHYRNSIEDRWNNIYWGYEAIGQFQSQEEINKYPVNVDGQGNKTLLPGDIIYKDMNGDNVINDYDQRPIGYQTTGNPTVNFGLNFGVRWNGIDFTADFSGGSMYSYNQNWEMRWPYQNGGNLLKQFYDDRWHREDPFDLNSKWIPGKNPPLRFNKGGHSNYNKPSTFWLHNVHYLRLRTMEIGYSIPQQILDRIRFKKVRVYVNTYNLFSLDNVKDLGIEPEIADENGLQYPQNKLVNIGLNFTF</sequence>
<feature type="domain" description="TonB-dependent receptor plug" evidence="4">
    <location>
        <begin position="132"/>
        <end position="233"/>
    </location>
</feature>
<dbReference type="InterPro" id="IPR037066">
    <property type="entry name" value="Plug_dom_sf"/>
</dbReference>
<dbReference type="Pfam" id="PF13715">
    <property type="entry name" value="CarbopepD_reg_2"/>
    <property type="match status" value="1"/>
</dbReference>
<dbReference type="GO" id="GO:0015344">
    <property type="term" value="F:siderophore uptake transmembrane transporter activity"/>
    <property type="evidence" value="ECO:0007669"/>
    <property type="project" value="TreeGrafter"/>
</dbReference>
<keyword evidence="6" id="KW-1185">Reference proteome</keyword>
<name>A0A1T5NX85_9BACT</name>
<evidence type="ECO:0000256" key="3">
    <source>
        <dbReference type="SAM" id="SignalP"/>
    </source>
</evidence>
<dbReference type="InterPro" id="IPR023997">
    <property type="entry name" value="TonB-dep_OMP_SusC/RagA_CS"/>
</dbReference>
<dbReference type="STRING" id="393003.SAMN05660461_2916"/>
<keyword evidence="2" id="KW-0472">Membrane</keyword>
<evidence type="ECO:0000256" key="1">
    <source>
        <dbReference type="ARBA" id="ARBA00022729"/>
    </source>
</evidence>
<dbReference type="PANTHER" id="PTHR30069">
    <property type="entry name" value="TONB-DEPENDENT OUTER MEMBRANE RECEPTOR"/>
    <property type="match status" value="1"/>
</dbReference>
<feature type="chain" id="PRO_5012504745" evidence="3">
    <location>
        <begin position="37"/>
        <end position="1053"/>
    </location>
</feature>
<feature type="signal peptide" evidence="3">
    <location>
        <begin position="1"/>
        <end position="36"/>
    </location>
</feature>
<protein>
    <submittedName>
        <fullName evidence="5">TonB-linked outer membrane protein, SusC/RagA family</fullName>
    </submittedName>
</protein>
<evidence type="ECO:0000256" key="2">
    <source>
        <dbReference type="PROSITE-ProRule" id="PRU01360"/>
    </source>
</evidence>
<comment type="similarity">
    <text evidence="2">Belongs to the TonB-dependent receptor family.</text>
</comment>
<evidence type="ECO:0000313" key="5">
    <source>
        <dbReference type="EMBL" id="SKD04719.1"/>
    </source>
</evidence>
<dbReference type="PROSITE" id="PS52016">
    <property type="entry name" value="TONB_DEPENDENT_REC_3"/>
    <property type="match status" value="1"/>
</dbReference>
<gene>
    <name evidence="5" type="ORF">SAMN05660461_2916</name>
</gene>
<reference evidence="5 6" key="1">
    <citation type="submission" date="2017-02" db="EMBL/GenBank/DDBJ databases">
        <authorList>
            <person name="Peterson S.W."/>
        </authorList>
    </citation>
    <scope>NUCLEOTIDE SEQUENCE [LARGE SCALE GENOMIC DNA]</scope>
    <source>
        <strain evidence="5 6">DSM 18108</strain>
    </source>
</reference>
<keyword evidence="2" id="KW-1134">Transmembrane beta strand</keyword>